<feature type="transmembrane region" description="Helical" evidence="9">
    <location>
        <begin position="261"/>
        <end position="278"/>
    </location>
</feature>
<keyword evidence="7 11" id="KW-0012">Acyltransferase</keyword>
<dbReference type="GO" id="GO:0016746">
    <property type="term" value="F:acyltransferase activity"/>
    <property type="evidence" value="ECO:0007669"/>
    <property type="project" value="UniProtKB-KW"/>
</dbReference>
<feature type="transmembrane region" description="Helical" evidence="9">
    <location>
        <begin position="171"/>
        <end position="188"/>
    </location>
</feature>
<feature type="transmembrane region" description="Helical" evidence="9">
    <location>
        <begin position="284"/>
        <end position="305"/>
    </location>
</feature>
<feature type="region of interest" description="Disordered" evidence="8">
    <location>
        <begin position="1"/>
        <end position="24"/>
    </location>
</feature>
<name>A0ABN2LGD8_9MICO</name>
<evidence type="ECO:0000256" key="1">
    <source>
        <dbReference type="ARBA" id="ARBA00004651"/>
    </source>
</evidence>
<keyword evidence="3" id="KW-0808">Transferase</keyword>
<keyword evidence="4 9" id="KW-0812">Transmembrane</keyword>
<feature type="transmembrane region" description="Helical" evidence="9">
    <location>
        <begin position="60"/>
        <end position="79"/>
    </location>
</feature>
<sequence>MWPVSTPASTRPADAGARPTRAAQHRSLRYRPGLDGLRAIAVASVFLFHARPGVLPGGWLGVDIFFVLSGFLITSVLLTDRERHGRIDLTDFWLARARRLLPAVVLVLLAVVSAAYFWTVPARRQAITGDAIASWFYFANWHFLGGDEAYFAAVANPSPLRHMWSLAVEEQFYLLYPLLLVALIAVLGRTRRLTAALGGLAVASAVLMAALHTPGLDPSRVYYGTDTRAQQLITGAAVATLLAPGSPVTKRTRIAIDTWGRALSIPALLVLLLAFRFVRESTEGIFEGGLFALAVVTVLVVIAVASPNSSPVQRALSWAPLRHLGMISYGVYLWHWPVIVFLGADRMGFGGWPLTLAQAAITLALSEASYRLVEHPIRRGGLAALMPQRPRVGGVAAVTSLSVLALLIGLLPNSTTGSSGGSQGGALTWAAPAYQPGATQKRILLLGNSIPYSLARFYPAGEFPDLIVDQDTNFGCDMFADPKVVDGQVQPTTPACRDWRASWPTTVAAHRPDLAVIFLTHPMLDDIEIDGQVVPAGDARHTAYLQESLDQMARAAREAGAAKVAVMNLGCHRLPNVAQTSELTRTNDDAAVAALNAVAAQWGQRTGTTVFDQFGFLCSGGYHDMINGIPLYEDGLHFSARSAPVFWSWWAPQLQQATAS</sequence>
<dbReference type="Proteomes" id="UP001499938">
    <property type="component" value="Unassembled WGS sequence"/>
</dbReference>
<evidence type="ECO:0000256" key="9">
    <source>
        <dbReference type="SAM" id="Phobius"/>
    </source>
</evidence>
<evidence type="ECO:0000256" key="5">
    <source>
        <dbReference type="ARBA" id="ARBA00022989"/>
    </source>
</evidence>
<feature type="transmembrane region" description="Helical" evidence="9">
    <location>
        <begin position="100"/>
        <end position="118"/>
    </location>
</feature>
<feature type="transmembrane region" description="Helical" evidence="9">
    <location>
        <begin position="326"/>
        <end position="344"/>
    </location>
</feature>
<dbReference type="PANTHER" id="PTHR23028">
    <property type="entry name" value="ACETYLTRANSFERASE"/>
    <property type="match status" value="1"/>
</dbReference>
<dbReference type="SUPFAM" id="SSF52266">
    <property type="entry name" value="SGNH hydrolase"/>
    <property type="match status" value="1"/>
</dbReference>
<evidence type="ECO:0000256" key="8">
    <source>
        <dbReference type="SAM" id="MobiDB-lite"/>
    </source>
</evidence>
<dbReference type="InterPro" id="IPR036514">
    <property type="entry name" value="SGNH_hydro_sf"/>
</dbReference>
<evidence type="ECO:0000313" key="12">
    <source>
        <dbReference type="Proteomes" id="UP001499938"/>
    </source>
</evidence>
<dbReference type="EMBL" id="BAAAPO010000016">
    <property type="protein sequence ID" value="GAA1787667.1"/>
    <property type="molecule type" value="Genomic_DNA"/>
</dbReference>
<dbReference type="InterPro" id="IPR002656">
    <property type="entry name" value="Acyl_transf_3_dom"/>
</dbReference>
<comment type="caution">
    <text evidence="11">The sequence shown here is derived from an EMBL/GenBank/DDBJ whole genome shotgun (WGS) entry which is preliminary data.</text>
</comment>
<dbReference type="InterPro" id="IPR050879">
    <property type="entry name" value="Acyltransferase_3"/>
</dbReference>
<comment type="subcellular location">
    <subcellularLocation>
        <location evidence="1">Cell membrane</location>
        <topology evidence="1">Multi-pass membrane protein</topology>
    </subcellularLocation>
</comment>
<evidence type="ECO:0000256" key="2">
    <source>
        <dbReference type="ARBA" id="ARBA00022475"/>
    </source>
</evidence>
<proteinExistence type="predicted"/>
<gene>
    <name evidence="11" type="ORF">GCM10009811_10990</name>
</gene>
<dbReference type="Gene3D" id="3.40.50.1110">
    <property type="entry name" value="SGNH hydrolase"/>
    <property type="match status" value="1"/>
</dbReference>
<organism evidence="11 12">
    <name type="scientific">Nostocoides veronense</name>
    <dbReference type="NCBI Taxonomy" id="330836"/>
    <lineage>
        <taxon>Bacteria</taxon>
        <taxon>Bacillati</taxon>
        <taxon>Actinomycetota</taxon>
        <taxon>Actinomycetes</taxon>
        <taxon>Micrococcales</taxon>
        <taxon>Intrasporangiaceae</taxon>
        <taxon>Nostocoides</taxon>
    </lineage>
</organism>
<evidence type="ECO:0000313" key="11">
    <source>
        <dbReference type="EMBL" id="GAA1787667.1"/>
    </source>
</evidence>
<feature type="transmembrane region" description="Helical" evidence="9">
    <location>
        <begin position="391"/>
        <end position="411"/>
    </location>
</feature>
<keyword evidence="12" id="KW-1185">Reference proteome</keyword>
<evidence type="ECO:0000256" key="6">
    <source>
        <dbReference type="ARBA" id="ARBA00023136"/>
    </source>
</evidence>
<feature type="domain" description="Acyltransferase 3" evidence="10">
    <location>
        <begin position="32"/>
        <end position="365"/>
    </location>
</feature>
<protein>
    <submittedName>
        <fullName evidence="11">Acyltransferase family protein</fullName>
    </submittedName>
</protein>
<accession>A0ABN2LGD8</accession>
<evidence type="ECO:0000256" key="3">
    <source>
        <dbReference type="ARBA" id="ARBA00022679"/>
    </source>
</evidence>
<evidence type="ECO:0000259" key="10">
    <source>
        <dbReference type="Pfam" id="PF01757"/>
    </source>
</evidence>
<keyword evidence="6 9" id="KW-0472">Membrane</keyword>
<keyword evidence="2" id="KW-1003">Cell membrane</keyword>
<feature type="transmembrane region" description="Helical" evidence="9">
    <location>
        <begin position="195"/>
        <end position="212"/>
    </location>
</feature>
<dbReference type="PANTHER" id="PTHR23028:SF53">
    <property type="entry name" value="ACYL_TRANSF_3 DOMAIN-CONTAINING PROTEIN"/>
    <property type="match status" value="1"/>
</dbReference>
<evidence type="ECO:0000256" key="7">
    <source>
        <dbReference type="ARBA" id="ARBA00023315"/>
    </source>
</evidence>
<evidence type="ECO:0000256" key="4">
    <source>
        <dbReference type="ARBA" id="ARBA00022692"/>
    </source>
</evidence>
<dbReference type="Pfam" id="PF01757">
    <property type="entry name" value="Acyl_transf_3"/>
    <property type="match status" value="1"/>
</dbReference>
<keyword evidence="5 9" id="KW-1133">Transmembrane helix</keyword>
<reference evidence="11 12" key="1">
    <citation type="journal article" date="2019" name="Int. J. Syst. Evol. Microbiol.">
        <title>The Global Catalogue of Microorganisms (GCM) 10K type strain sequencing project: providing services to taxonomists for standard genome sequencing and annotation.</title>
        <authorList>
            <consortium name="The Broad Institute Genomics Platform"/>
            <consortium name="The Broad Institute Genome Sequencing Center for Infectious Disease"/>
            <person name="Wu L."/>
            <person name="Ma J."/>
        </authorList>
    </citation>
    <scope>NUCLEOTIDE SEQUENCE [LARGE SCALE GENOMIC DNA]</scope>
    <source>
        <strain evidence="11 12">JCM 15592</strain>
    </source>
</reference>